<dbReference type="PANTHER" id="PTHR37833">
    <property type="entry name" value="LIPOPROTEIN-RELATED"/>
    <property type="match status" value="1"/>
</dbReference>
<dbReference type="InterPro" id="IPR011467">
    <property type="entry name" value="DUF1573"/>
</dbReference>
<dbReference type="Pfam" id="PF07610">
    <property type="entry name" value="DUF1573"/>
    <property type="match status" value="1"/>
</dbReference>
<protein>
    <submittedName>
        <fullName evidence="1">DUF1573 domain-containing protein</fullName>
    </submittedName>
</protein>
<sequence length="272" mass="30607">MNERAFPSHKKMIMIGIVLLYMLFSGCEEKADYRATCTVPIGRLLLSEEWLELGVVQMNEVQEKWIRIFNPTQKPVSLSIMENPEENTGLKVTYHKGKKHVPATQTFILPGGHVDSLLVTFSPQHDNPYGEFLYAEYLKCDGEILMTGIKVSGIVVDNFENVLPDKAPRGILNQDSITFQFDQGKQVPVAFDVEIRNDGYSNLIVRKVEVTCSCVMTELNDTIIAPGKSSTLHAKFTPEGLAGSFWQEIRLVTNDPTTPLKTVFIKCHVKEK</sequence>
<dbReference type="OrthoDB" id="1466304at2"/>
<keyword evidence="2" id="KW-1185">Reference proteome</keyword>
<dbReference type="InterPro" id="IPR013783">
    <property type="entry name" value="Ig-like_fold"/>
</dbReference>
<evidence type="ECO:0000313" key="2">
    <source>
        <dbReference type="Proteomes" id="UP000270673"/>
    </source>
</evidence>
<dbReference type="Proteomes" id="UP000270673">
    <property type="component" value="Chromosome"/>
</dbReference>
<evidence type="ECO:0000313" key="1">
    <source>
        <dbReference type="EMBL" id="AZS30538.1"/>
    </source>
</evidence>
<dbReference type="PANTHER" id="PTHR37833:SF1">
    <property type="entry name" value="SIGNAL PEPTIDE PROTEIN"/>
    <property type="match status" value="1"/>
</dbReference>
<dbReference type="Gene3D" id="2.60.40.10">
    <property type="entry name" value="Immunoglobulins"/>
    <property type="match status" value="1"/>
</dbReference>
<accession>A0A3S9VVH3</accession>
<name>A0A3S9VVH3_9BACT</name>
<gene>
    <name evidence="1" type="ORF">D8S85_13940</name>
</gene>
<dbReference type="PROSITE" id="PS51257">
    <property type="entry name" value="PROKAR_LIPOPROTEIN"/>
    <property type="match status" value="1"/>
</dbReference>
<organism evidence="1 2">
    <name type="scientific">Butyricimonas faecalis</name>
    <dbReference type="NCBI Taxonomy" id="2093856"/>
    <lineage>
        <taxon>Bacteria</taxon>
        <taxon>Pseudomonadati</taxon>
        <taxon>Bacteroidota</taxon>
        <taxon>Bacteroidia</taxon>
        <taxon>Bacteroidales</taxon>
        <taxon>Odoribacteraceae</taxon>
        <taxon>Butyricimonas</taxon>
    </lineage>
</organism>
<dbReference type="AlphaFoldDB" id="A0A3S9VVH3"/>
<dbReference type="EMBL" id="CP032819">
    <property type="protein sequence ID" value="AZS30538.1"/>
    <property type="molecule type" value="Genomic_DNA"/>
</dbReference>
<reference evidence="1 2" key="1">
    <citation type="submission" date="2018-10" db="EMBL/GenBank/DDBJ databases">
        <title>Butyricimonas faecalis sp. nov., isolated from human faeces and emended description of the genus Butyricimonas.</title>
        <authorList>
            <person name="Le Roy T."/>
            <person name="Van der Smissen P."/>
            <person name="Paquot A."/>
            <person name="Delzenne N."/>
            <person name="Muccioli G."/>
            <person name="Collet J.-F."/>
            <person name="Cani P.D."/>
        </authorList>
    </citation>
    <scope>NUCLEOTIDE SEQUENCE [LARGE SCALE GENOMIC DNA]</scope>
    <source>
        <strain evidence="1 2">H184</strain>
    </source>
</reference>
<dbReference type="KEGG" id="buy:D8S85_13940"/>
<proteinExistence type="predicted"/>